<evidence type="ECO:0000256" key="2">
    <source>
        <dbReference type="ARBA" id="ARBA00022741"/>
    </source>
</evidence>
<evidence type="ECO:0000313" key="7">
    <source>
        <dbReference type="EMBL" id="CAF3591267.1"/>
    </source>
</evidence>
<keyword evidence="4" id="KW-0067">ATP-binding</keyword>
<dbReference type="EMBL" id="CAJNOK010001357">
    <property type="protein sequence ID" value="CAF0807563.1"/>
    <property type="molecule type" value="Genomic_DNA"/>
</dbReference>
<evidence type="ECO:0000259" key="5">
    <source>
        <dbReference type="PROSITE" id="PS50011"/>
    </source>
</evidence>
<evidence type="ECO:0000313" key="8">
    <source>
        <dbReference type="Proteomes" id="UP000677228"/>
    </source>
</evidence>
<dbReference type="GO" id="GO:0005634">
    <property type="term" value="C:nucleus"/>
    <property type="evidence" value="ECO:0007669"/>
    <property type="project" value="TreeGrafter"/>
</dbReference>
<dbReference type="InterPro" id="IPR000719">
    <property type="entry name" value="Prot_kinase_dom"/>
</dbReference>
<evidence type="ECO:0000256" key="3">
    <source>
        <dbReference type="ARBA" id="ARBA00022777"/>
    </source>
</evidence>
<dbReference type="InterPro" id="IPR011009">
    <property type="entry name" value="Kinase-like_dom_sf"/>
</dbReference>
<dbReference type="InterPro" id="IPR050339">
    <property type="entry name" value="CC_SR_Kinase"/>
</dbReference>
<reference evidence="6" key="1">
    <citation type="submission" date="2021-02" db="EMBL/GenBank/DDBJ databases">
        <authorList>
            <person name="Nowell W R."/>
        </authorList>
    </citation>
    <scope>NUCLEOTIDE SEQUENCE</scope>
</reference>
<dbReference type="Gene3D" id="1.10.510.10">
    <property type="entry name" value="Transferase(Phosphotransferase) domain 1"/>
    <property type="match status" value="1"/>
</dbReference>
<keyword evidence="1" id="KW-0808">Transferase</keyword>
<name>A0A8S2CUU0_9BILA</name>
<evidence type="ECO:0000256" key="4">
    <source>
        <dbReference type="ARBA" id="ARBA00022840"/>
    </source>
</evidence>
<gene>
    <name evidence="6" type="ORF">OVA965_LOCUS4978</name>
    <name evidence="7" type="ORF">TMI583_LOCUS4976</name>
</gene>
<keyword evidence="2" id="KW-0547">Nucleotide-binding</keyword>
<protein>
    <recommendedName>
        <fullName evidence="5">Protein kinase domain-containing protein</fullName>
    </recommendedName>
</protein>
<proteinExistence type="predicted"/>
<dbReference type="AlphaFoldDB" id="A0A8S2CUU0"/>
<sequence>MSTDTQLQNLLGLEQNIDDDVLANLQDCLNKLHHSEDKENNNILMTQIIDKLNKFLEENLTVLQTINRDRRTKFSDSILDQIASIKQYGIDEERWTKLKELISVCRFDLDKQPLSFVIKGVDCLNSISECETKHLDLIQHLNIDEILVEQYRTIRDGHKHPLVIICLGLTSKTGSFINFLEHEIIMVENSQESTVTKISHGKKTRTTNNEEVPVEINEIITKEITVKILKDIELWNIPLFDEEDMKIDEILDNADLIFLSISHDDFGAVADFLKSRLKTTMDNIVCLLDISHSGGIDETATLKQFQIEFGDNLNIIAIDQNCSRIRQKCIEQSARWLQINTQIVIELRLNYLLSKLHELLDYNNIDRTLGHYHQVNRIFNRYYSLFISSFLNLFKEQMDDAFNEIMNDDVNNILTECNSHLDNKDVLVEDIEELIVNKIVDKYKYILNRKEQQIQEKIIILFQKFSSSLKFSPSEEQIIEQVILEEVMNPYKMGVGKCDNFSKVRGLNGLLFANILLQEILSDWSLVCNFGTFEGIDNFIGAWSAGFFFPGAREKNDFTEQLKPNIIEVVRCCALEIQKQQTLVLRQLLSQISRKINNRLDEKIQKFVSIEKTVISRSIQRHMTYITELYLDIAEKQCNSTYKEYIRTDFQLNHDVFGGQLLLIDNRHVDLVFKKVTLDQINLAEIRYIRQFAHQNIVQYFDIKKLSSEPNTYFLIMERMDYDLATYIRQQLYNMNATSISKLFFQITNGLCYIHKQGLIHQHIKPDKNILVKNTAPPRYVIADFGLIQRTPPTLIGTDGYLAPEIFSPRLGPITDKSDVYSLGNLIQFVIRKSPHHLRNNRLLQKWTDISKNCLNRKAVARPTCAEIIKNFNRNN</sequence>
<evidence type="ECO:0000313" key="6">
    <source>
        <dbReference type="EMBL" id="CAF0807563.1"/>
    </source>
</evidence>
<dbReference type="PROSITE" id="PS50011">
    <property type="entry name" value="PROTEIN_KINASE_DOM"/>
    <property type="match status" value="1"/>
</dbReference>
<dbReference type="GO" id="GO:0005524">
    <property type="term" value="F:ATP binding"/>
    <property type="evidence" value="ECO:0007669"/>
    <property type="project" value="UniProtKB-KW"/>
</dbReference>
<feature type="domain" description="Protein kinase" evidence="5">
    <location>
        <begin position="627"/>
        <end position="876"/>
    </location>
</feature>
<dbReference type="GO" id="GO:0004672">
    <property type="term" value="F:protein kinase activity"/>
    <property type="evidence" value="ECO:0007669"/>
    <property type="project" value="InterPro"/>
</dbReference>
<comment type="caution">
    <text evidence="6">The sequence shown here is derived from an EMBL/GenBank/DDBJ whole genome shotgun (WGS) entry which is preliminary data.</text>
</comment>
<evidence type="ECO:0000256" key="1">
    <source>
        <dbReference type="ARBA" id="ARBA00022679"/>
    </source>
</evidence>
<keyword evidence="3" id="KW-0418">Kinase</keyword>
<dbReference type="GO" id="GO:0005737">
    <property type="term" value="C:cytoplasm"/>
    <property type="evidence" value="ECO:0007669"/>
    <property type="project" value="TreeGrafter"/>
</dbReference>
<dbReference type="Proteomes" id="UP000682733">
    <property type="component" value="Unassembled WGS sequence"/>
</dbReference>
<dbReference type="PANTHER" id="PTHR11042">
    <property type="entry name" value="EUKARYOTIC TRANSLATION INITIATION FACTOR 2-ALPHA KINASE EIF2-ALPHA KINASE -RELATED"/>
    <property type="match status" value="1"/>
</dbReference>
<dbReference type="Pfam" id="PF00069">
    <property type="entry name" value="Pkinase"/>
    <property type="match status" value="1"/>
</dbReference>
<dbReference type="Proteomes" id="UP000677228">
    <property type="component" value="Unassembled WGS sequence"/>
</dbReference>
<dbReference type="EMBL" id="CAJOBA010001357">
    <property type="protein sequence ID" value="CAF3591267.1"/>
    <property type="molecule type" value="Genomic_DNA"/>
</dbReference>
<accession>A0A8S2CUU0</accession>
<organism evidence="6 8">
    <name type="scientific">Didymodactylos carnosus</name>
    <dbReference type="NCBI Taxonomy" id="1234261"/>
    <lineage>
        <taxon>Eukaryota</taxon>
        <taxon>Metazoa</taxon>
        <taxon>Spiralia</taxon>
        <taxon>Gnathifera</taxon>
        <taxon>Rotifera</taxon>
        <taxon>Eurotatoria</taxon>
        <taxon>Bdelloidea</taxon>
        <taxon>Philodinida</taxon>
        <taxon>Philodinidae</taxon>
        <taxon>Didymodactylos</taxon>
    </lineage>
</organism>
<dbReference type="SUPFAM" id="SSF56112">
    <property type="entry name" value="Protein kinase-like (PK-like)"/>
    <property type="match status" value="1"/>
</dbReference>